<feature type="transmembrane region" description="Helical" evidence="1">
    <location>
        <begin position="12"/>
        <end position="30"/>
    </location>
</feature>
<keyword evidence="1" id="KW-1133">Transmembrane helix</keyword>
<organism evidence="2">
    <name type="scientific">Arundo donax</name>
    <name type="common">Giant reed</name>
    <name type="synonym">Donax arundinaceus</name>
    <dbReference type="NCBI Taxonomy" id="35708"/>
    <lineage>
        <taxon>Eukaryota</taxon>
        <taxon>Viridiplantae</taxon>
        <taxon>Streptophyta</taxon>
        <taxon>Embryophyta</taxon>
        <taxon>Tracheophyta</taxon>
        <taxon>Spermatophyta</taxon>
        <taxon>Magnoliopsida</taxon>
        <taxon>Liliopsida</taxon>
        <taxon>Poales</taxon>
        <taxon>Poaceae</taxon>
        <taxon>PACMAD clade</taxon>
        <taxon>Arundinoideae</taxon>
        <taxon>Arundineae</taxon>
        <taxon>Arundo</taxon>
    </lineage>
</organism>
<keyword evidence="1" id="KW-0472">Membrane</keyword>
<accession>A0A0A9E1J3</accession>
<protein>
    <submittedName>
        <fullName evidence="2">Uncharacterized protein</fullName>
    </submittedName>
</protein>
<reference evidence="2" key="1">
    <citation type="submission" date="2014-09" db="EMBL/GenBank/DDBJ databases">
        <authorList>
            <person name="Magalhaes I.L.F."/>
            <person name="Oliveira U."/>
            <person name="Santos F.R."/>
            <person name="Vidigal T.H.D.A."/>
            <person name="Brescovit A.D."/>
            <person name="Santos A.J."/>
        </authorList>
    </citation>
    <scope>NUCLEOTIDE SEQUENCE</scope>
    <source>
        <tissue evidence="2">Shoot tissue taken approximately 20 cm above the soil surface</tissue>
    </source>
</reference>
<sequence length="181" mass="21547">MTGIQEPNYFLLNLIIRGAWVTVLLLKQMWRKMKVKLLTVIKMIHYRREWIFLHFLQKIIGLKVKRVLLILARNLACPVNVVFMVGARALPLLNLRLVKLMAYSHPRLAVIKTNWGAFQSTQKLTRNQMKKSILKYKRAWRWRFLFVGTCYGQEWAENLPRKFFNSILSVRRISSHVDHRS</sequence>
<reference evidence="2" key="2">
    <citation type="journal article" date="2015" name="Data Brief">
        <title>Shoot transcriptome of the giant reed, Arundo donax.</title>
        <authorList>
            <person name="Barrero R.A."/>
            <person name="Guerrero F.D."/>
            <person name="Moolhuijzen P."/>
            <person name="Goolsby J.A."/>
            <person name="Tidwell J."/>
            <person name="Bellgard S.E."/>
            <person name="Bellgard M.I."/>
        </authorList>
    </citation>
    <scope>NUCLEOTIDE SEQUENCE</scope>
    <source>
        <tissue evidence="2">Shoot tissue taken approximately 20 cm above the soil surface</tissue>
    </source>
</reference>
<keyword evidence="1" id="KW-0812">Transmembrane</keyword>
<dbReference type="EMBL" id="GBRH01206110">
    <property type="protein sequence ID" value="JAD91785.1"/>
    <property type="molecule type" value="Transcribed_RNA"/>
</dbReference>
<feature type="transmembrane region" description="Helical" evidence="1">
    <location>
        <begin position="78"/>
        <end position="98"/>
    </location>
</feature>
<evidence type="ECO:0000313" key="2">
    <source>
        <dbReference type="EMBL" id="JAD91785.1"/>
    </source>
</evidence>
<evidence type="ECO:0000256" key="1">
    <source>
        <dbReference type="SAM" id="Phobius"/>
    </source>
</evidence>
<dbReference type="AlphaFoldDB" id="A0A0A9E1J3"/>
<proteinExistence type="predicted"/>
<name>A0A0A9E1J3_ARUDO</name>